<feature type="compositionally biased region" description="Basic and acidic residues" evidence="6">
    <location>
        <begin position="285"/>
        <end position="298"/>
    </location>
</feature>
<dbReference type="InterPro" id="IPR036388">
    <property type="entry name" value="WH-like_DNA-bd_sf"/>
</dbReference>
<reference evidence="9 10" key="1">
    <citation type="submission" date="2019-05" db="EMBL/GenBank/DDBJ databases">
        <authorList>
            <consortium name="Science for Life Laboratories"/>
        </authorList>
    </citation>
    <scope>NUCLEOTIDE SEQUENCE [LARGE SCALE GENOMIC DNA]</scope>
    <source>
        <strain evidence="9">Soil9</strain>
    </source>
</reference>
<evidence type="ECO:0000256" key="6">
    <source>
        <dbReference type="SAM" id="MobiDB-lite"/>
    </source>
</evidence>
<keyword evidence="10" id="KW-1185">Reference proteome</keyword>
<evidence type="ECO:0000313" key="10">
    <source>
        <dbReference type="Proteomes" id="UP000464178"/>
    </source>
</evidence>
<dbReference type="Proteomes" id="UP000464178">
    <property type="component" value="Chromosome"/>
</dbReference>
<dbReference type="InterPro" id="IPR013324">
    <property type="entry name" value="RNA_pol_sigma_r3/r4-like"/>
</dbReference>
<dbReference type="GO" id="GO:0003677">
    <property type="term" value="F:DNA binding"/>
    <property type="evidence" value="ECO:0007669"/>
    <property type="project" value="UniProtKB-KW"/>
</dbReference>
<dbReference type="Gene3D" id="1.10.10.10">
    <property type="entry name" value="Winged helix-like DNA-binding domain superfamily/Winged helix DNA-binding domain"/>
    <property type="match status" value="1"/>
</dbReference>
<evidence type="ECO:0000259" key="8">
    <source>
        <dbReference type="Pfam" id="PF08281"/>
    </source>
</evidence>
<evidence type="ECO:0008006" key="11">
    <source>
        <dbReference type="Google" id="ProtNLM"/>
    </source>
</evidence>
<dbReference type="GO" id="GO:0006352">
    <property type="term" value="P:DNA-templated transcription initiation"/>
    <property type="evidence" value="ECO:0007669"/>
    <property type="project" value="InterPro"/>
</dbReference>
<dbReference type="Gene3D" id="1.10.1740.10">
    <property type="match status" value="1"/>
</dbReference>
<keyword evidence="4" id="KW-0238">DNA-binding</keyword>
<dbReference type="SUPFAM" id="SSF88946">
    <property type="entry name" value="Sigma2 domain of RNA polymerase sigma factors"/>
    <property type="match status" value="1"/>
</dbReference>
<protein>
    <recommendedName>
        <fullName evidence="11">RNA polymerase sigma-70 region 2 domain-containing protein</fullName>
    </recommendedName>
</protein>
<dbReference type="SUPFAM" id="SSF88659">
    <property type="entry name" value="Sigma3 and sigma4 domains of RNA polymerase sigma factors"/>
    <property type="match status" value="1"/>
</dbReference>
<feature type="region of interest" description="Disordered" evidence="6">
    <location>
        <begin position="273"/>
        <end position="305"/>
    </location>
</feature>
<keyword evidence="3" id="KW-0731">Sigma factor</keyword>
<comment type="similarity">
    <text evidence="1">Belongs to the sigma-70 factor family. ECF subfamily.</text>
</comment>
<evidence type="ECO:0000259" key="7">
    <source>
        <dbReference type="Pfam" id="PF04542"/>
    </source>
</evidence>
<evidence type="ECO:0000256" key="2">
    <source>
        <dbReference type="ARBA" id="ARBA00023015"/>
    </source>
</evidence>
<dbReference type="Pfam" id="PF08281">
    <property type="entry name" value="Sigma70_r4_2"/>
    <property type="match status" value="1"/>
</dbReference>
<evidence type="ECO:0000256" key="1">
    <source>
        <dbReference type="ARBA" id="ARBA00010641"/>
    </source>
</evidence>
<gene>
    <name evidence="9" type="ORF">SOIL9_11570</name>
</gene>
<proteinExistence type="inferred from homology"/>
<dbReference type="InterPro" id="IPR039425">
    <property type="entry name" value="RNA_pol_sigma-70-like"/>
</dbReference>
<dbReference type="EMBL" id="LR593886">
    <property type="protein sequence ID" value="VTR96565.1"/>
    <property type="molecule type" value="Genomic_DNA"/>
</dbReference>
<dbReference type="InterPro" id="IPR014284">
    <property type="entry name" value="RNA_pol_sigma-70_dom"/>
</dbReference>
<feature type="domain" description="RNA polymerase sigma-70 region 2" evidence="7">
    <location>
        <begin position="40"/>
        <end position="105"/>
    </location>
</feature>
<sequence length="451" mass="49102">MPPRFLRLLSAAAPSGDVTSDAELLRKYVSTRDADAFELLVRRHADAVWNACLRVLGNEADAADAFQATFLVLTRRAATVRGTCAGGWLHRVAANTARRLRARHRPMVEANFDETIAPGPALGDRLERDEFAAAVHEELAQFPEHYRLPVVLCDLEGHAHSEAAKVLGWPVGSVSGRLSRAHAMLRARLARRGFVAPVLFVACAVPSRIVQAAIGIGTGAIAAPTLVSHLTEGVLLSMHTAKMKVATLLAVGFLGAVGLGVVFAAEHPNAPTIAVAPTQDDDKPDPETDPKTTPDPKWAKGSTPTAFPEIPAITSKSLTDFEQKHIEPIFVGDPPLRKLLKMKLQRAVQKLADALDYVENTKEPDSATNPIAFSNFHDKRLRLCTSLPSLMIEAQTIAFELYPTAESRRPWLVLKVAVGKRVELIRHAPRDEAQAARLDAEIELARHDQKK</sequence>
<evidence type="ECO:0000256" key="3">
    <source>
        <dbReference type="ARBA" id="ARBA00023082"/>
    </source>
</evidence>
<evidence type="ECO:0000313" key="9">
    <source>
        <dbReference type="EMBL" id="VTR96565.1"/>
    </source>
</evidence>
<organism evidence="9 10">
    <name type="scientific">Gemmata massiliana</name>
    <dbReference type="NCBI Taxonomy" id="1210884"/>
    <lineage>
        <taxon>Bacteria</taxon>
        <taxon>Pseudomonadati</taxon>
        <taxon>Planctomycetota</taxon>
        <taxon>Planctomycetia</taxon>
        <taxon>Gemmatales</taxon>
        <taxon>Gemmataceae</taxon>
        <taxon>Gemmata</taxon>
    </lineage>
</organism>
<keyword evidence="5" id="KW-0804">Transcription</keyword>
<dbReference type="KEGG" id="gms:SOIL9_11570"/>
<keyword evidence="2" id="KW-0805">Transcription regulation</keyword>
<dbReference type="NCBIfam" id="TIGR02937">
    <property type="entry name" value="sigma70-ECF"/>
    <property type="match status" value="1"/>
</dbReference>
<dbReference type="InterPro" id="IPR013249">
    <property type="entry name" value="RNA_pol_sigma70_r4_t2"/>
</dbReference>
<evidence type="ECO:0000256" key="4">
    <source>
        <dbReference type="ARBA" id="ARBA00023125"/>
    </source>
</evidence>
<dbReference type="CDD" id="cd06171">
    <property type="entry name" value="Sigma70_r4"/>
    <property type="match status" value="1"/>
</dbReference>
<accession>A0A6P2D861</accession>
<dbReference type="GO" id="GO:0016987">
    <property type="term" value="F:sigma factor activity"/>
    <property type="evidence" value="ECO:0007669"/>
    <property type="project" value="UniProtKB-KW"/>
</dbReference>
<dbReference type="Pfam" id="PF04542">
    <property type="entry name" value="Sigma70_r2"/>
    <property type="match status" value="1"/>
</dbReference>
<dbReference type="InterPro" id="IPR007627">
    <property type="entry name" value="RNA_pol_sigma70_r2"/>
</dbReference>
<dbReference type="PANTHER" id="PTHR43133">
    <property type="entry name" value="RNA POLYMERASE ECF-TYPE SIGMA FACTO"/>
    <property type="match status" value="1"/>
</dbReference>
<dbReference type="PANTHER" id="PTHR43133:SF8">
    <property type="entry name" value="RNA POLYMERASE SIGMA FACTOR HI_1459-RELATED"/>
    <property type="match status" value="1"/>
</dbReference>
<evidence type="ECO:0000256" key="5">
    <source>
        <dbReference type="ARBA" id="ARBA00023163"/>
    </source>
</evidence>
<name>A0A6P2D861_9BACT</name>
<dbReference type="AlphaFoldDB" id="A0A6P2D861"/>
<dbReference type="InterPro" id="IPR013325">
    <property type="entry name" value="RNA_pol_sigma_r2"/>
</dbReference>
<feature type="domain" description="RNA polymerase sigma factor 70 region 4 type 2" evidence="8">
    <location>
        <begin position="134"/>
        <end position="181"/>
    </location>
</feature>